<keyword evidence="1" id="KW-0805">Transcription regulation</keyword>
<dbReference type="Gene3D" id="3.30.450.80">
    <property type="entry name" value="Transcription factor LuxR-like, autoinducer-binding domain"/>
    <property type="match status" value="1"/>
</dbReference>
<dbReference type="InterPro" id="IPR036693">
    <property type="entry name" value="TF_LuxR_autoind-bd_dom_sf"/>
</dbReference>
<sequence length="221" mass="24949">MKIMGRVVPQLGGRSYTYRWLHVPDRTRAITDQRCLIGCHPGWMHAYISQQWYRKDPSLDYALRNSTSTLASDIEALGDDHRAKDVAARYGFRSAVVCPVHRPSGTVIGLLQIGNGLPQPEGERVLWQDRHRVLMRALADEVLNWHIDALRDEEASRVALDKREQAVLRLVRAGRTACNVADTLGVSERTVYDIFQKINRKLGVSHITRAVAMAIDKGLLD</sequence>
<evidence type="ECO:0000259" key="4">
    <source>
        <dbReference type="PROSITE" id="PS50043"/>
    </source>
</evidence>
<dbReference type="SUPFAM" id="SSF75516">
    <property type="entry name" value="Pheromone-binding domain of LuxR-like quorum-sensing transcription factors"/>
    <property type="match status" value="1"/>
</dbReference>
<accession>A0A2I8F597</accession>
<dbReference type="InterPro" id="IPR000792">
    <property type="entry name" value="Tscrpt_reg_LuxR_C"/>
</dbReference>
<feature type="domain" description="HTH luxR-type" evidence="4">
    <location>
        <begin position="153"/>
        <end position="218"/>
    </location>
</feature>
<dbReference type="InterPro" id="IPR016032">
    <property type="entry name" value="Sig_transdc_resp-reg_C-effctor"/>
</dbReference>
<keyword evidence="3" id="KW-0804">Transcription</keyword>
<keyword evidence="2" id="KW-0238">DNA-binding</keyword>
<dbReference type="SMART" id="SM00421">
    <property type="entry name" value="HTH_LUXR"/>
    <property type="match status" value="1"/>
</dbReference>
<dbReference type="EMBL" id="CP026114">
    <property type="protein sequence ID" value="AUT66899.1"/>
    <property type="molecule type" value="Genomic_DNA"/>
</dbReference>
<organism evidence="5 6">
    <name type="scientific">Paraburkholderia terrae</name>
    <dbReference type="NCBI Taxonomy" id="311230"/>
    <lineage>
        <taxon>Bacteria</taxon>
        <taxon>Pseudomonadati</taxon>
        <taxon>Pseudomonadota</taxon>
        <taxon>Betaproteobacteria</taxon>
        <taxon>Burkholderiales</taxon>
        <taxon>Burkholderiaceae</taxon>
        <taxon>Paraburkholderia</taxon>
    </lineage>
</organism>
<evidence type="ECO:0000256" key="2">
    <source>
        <dbReference type="ARBA" id="ARBA00023125"/>
    </source>
</evidence>
<dbReference type="GO" id="GO:0003677">
    <property type="term" value="F:DNA binding"/>
    <property type="evidence" value="ECO:0007669"/>
    <property type="project" value="UniProtKB-KW"/>
</dbReference>
<dbReference type="Pfam" id="PF03472">
    <property type="entry name" value="Autoind_bind"/>
    <property type="match status" value="1"/>
</dbReference>
<evidence type="ECO:0000313" key="5">
    <source>
        <dbReference type="EMBL" id="AUT66899.1"/>
    </source>
</evidence>
<reference evidence="5 6" key="1">
    <citation type="submission" date="2018-01" db="EMBL/GenBank/DDBJ databases">
        <title>Species boundaries and ecological features among Paraburkholderia terrae DSMZ17804T, P. hospita DSMZ17164T and P. caribensis DSMZ13236T.</title>
        <authorList>
            <person name="Pratama A.A."/>
        </authorList>
    </citation>
    <scope>NUCLEOTIDE SEQUENCE [LARGE SCALE GENOMIC DNA]</scope>
    <source>
        <strain evidence="5 6">DSM 17804</strain>
    </source>
</reference>
<dbReference type="PRINTS" id="PR00038">
    <property type="entry name" value="HTHLUXR"/>
</dbReference>
<evidence type="ECO:0000256" key="3">
    <source>
        <dbReference type="ARBA" id="ARBA00023163"/>
    </source>
</evidence>
<proteinExistence type="predicted"/>
<name>A0A2I8F597_9BURK</name>
<dbReference type="Gene3D" id="1.10.10.10">
    <property type="entry name" value="Winged helix-like DNA-binding domain superfamily/Winged helix DNA-binding domain"/>
    <property type="match status" value="1"/>
</dbReference>
<dbReference type="Proteomes" id="UP000243502">
    <property type="component" value="Chromosome 4"/>
</dbReference>
<dbReference type="PANTHER" id="PTHR44688">
    <property type="entry name" value="DNA-BINDING TRANSCRIPTIONAL ACTIVATOR DEVR_DOSR"/>
    <property type="match status" value="1"/>
</dbReference>
<protein>
    <submittedName>
        <fullName evidence="5">LuxR family transcriptional regulator</fullName>
    </submittedName>
</protein>
<dbReference type="PROSITE" id="PS50043">
    <property type="entry name" value="HTH_LUXR_2"/>
    <property type="match status" value="1"/>
</dbReference>
<dbReference type="OrthoDB" id="8994109at2"/>
<dbReference type="AlphaFoldDB" id="A0A2I8F597"/>
<evidence type="ECO:0000256" key="1">
    <source>
        <dbReference type="ARBA" id="ARBA00023015"/>
    </source>
</evidence>
<dbReference type="KEGG" id="pter:C2L65_45305"/>
<gene>
    <name evidence="5" type="ORF">C2L65_45305</name>
</gene>
<dbReference type="InterPro" id="IPR005143">
    <property type="entry name" value="TF_LuxR_autoind-bd_dom"/>
</dbReference>
<dbReference type="SUPFAM" id="SSF46894">
    <property type="entry name" value="C-terminal effector domain of the bipartite response regulators"/>
    <property type="match status" value="1"/>
</dbReference>
<dbReference type="GO" id="GO:0006355">
    <property type="term" value="P:regulation of DNA-templated transcription"/>
    <property type="evidence" value="ECO:0007669"/>
    <property type="project" value="InterPro"/>
</dbReference>
<dbReference type="CDD" id="cd06170">
    <property type="entry name" value="LuxR_C_like"/>
    <property type="match status" value="1"/>
</dbReference>
<dbReference type="InterPro" id="IPR036388">
    <property type="entry name" value="WH-like_DNA-bd_sf"/>
</dbReference>
<dbReference type="Pfam" id="PF00196">
    <property type="entry name" value="GerE"/>
    <property type="match status" value="1"/>
</dbReference>
<evidence type="ECO:0000313" key="6">
    <source>
        <dbReference type="Proteomes" id="UP000243502"/>
    </source>
</evidence>
<dbReference type="PANTHER" id="PTHR44688:SF16">
    <property type="entry name" value="DNA-BINDING TRANSCRIPTIONAL ACTIVATOR DEVR_DOSR"/>
    <property type="match status" value="1"/>
</dbReference>